<dbReference type="Proteomes" id="UP001396334">
    <property type="component" value="Unassembled WGS sequence"/>
</dbReference>
<proteinExistence type="predicted"/>
<organism evidence="1 2">
    <name type="scientific">Hibiscus sabdariffa</name>
    <name type="common">roselle</name>
    <dbReference type="NCBI Taxonomy" id="183260"/>
    <lineage>
        <taxon>Eukaryota</taxon>
        <taxon>Viridiplantae</taxon>
        <taxon>Streptophyta</taxon>
        <taxon>Embryophyta</taxon>
        <taxon>Tracheophyta</taxon>
        <taxon>Spermatophyta</taxon>
        <taxon>Magnoliopsida</taxon>
        <taxon>eudicotyledons</taxon>
        <taxon>Gunneridae</taxon>
        <taxon>Pentapetalae</taxon>
        <taxon>rosids</taxon>
        <taxon>malvids</taxon>
        <taxon>Malvales</taxon>
        <taxon>Malvaceae</taxon>
        <taxon>Malvoideae</taxon>
        <taxon>Hibiscus</taxon>
    </lineage>
</organism>
<dbReference type="EMBL" id="JBBPBN010000455">
    <property type="protein sequence ID" value="KAK8486139.1"/>
    <property type="molecule type" value="Genomic_DNA"/>
</dbReference>
<keyword evidence="2" id="KW-1185">Reference proteome</keyword>
<protein>
    <submittedName>
        <fullName evidence="1">Uncharacterized protein</fullName>
    </submittedName>
</protein>
<name>A0ABR1ZZR8_9ROSI</name>
<accession>A0ABR1ZZR8</accession>
<gene>
    <name evidence="1" type="ORF">V6N11_019962</name>
</gene>
<evidence type="ECO:0000313" key="1">
    <source>
        <dbReference type="EMBL" id="KAK8486139.1"/>
    </source>
</evidence>
<evidence type="ECO:0000313" key="2">
    <source>
        <dbReference type="Proteomes" id="UP001396334"/>
    </source>
</evidence>
<sequence length="82" mass="9536">MDVVRKRCTLIEVCLRRSMLRMENPGRPPFSGCNKQNAFANPICRIVGCPIIPFLERLEPSATFQLSFKKLFCSFSRPFLRR</sequence>
<comment type="caution">
    <text evidence="1">The sequence shown here is derived from an EMBL/GenBank/DDBJ whole genome shotgun (WGS) entry which is preliminary data.</text>
</comment>
<reference evidence="1 2" key="1">
    <citation type="journal article" date="2024" name="G3 (Bethesda)">
        <title>Genome assembly of Hibiscus sabdariffa L. provides insights into metabolisms of medicinal natural products.</title>
        <authorList>
            <person name="Kim T."/>
        </authorList>
    </citation>
    <scope>NUCLEOTIDE SEQUENCE [LARGE SCALE GENOMIC DNA]</scope>
    <source>
        <strain evidence="1">TK-2024</strain>
        <tissue evidence="1">Old leaves</tissue>
    </source>
</reference>